<keyword evidence="6 13" id="KW-0812">Transmembrane</keyword>
<keyword evidence="11" id="KW-0278">Fertilization</keyword>
<feature type="transmembrane region" description="Helical" evidence="13">
    <location>
        <begin position="334"/>
        <end position="357"/>
    </location>
</feature>
<dbReference type="InterPro" id="IPR055355">
    <property type="entry name" value="ZP-C"/>
</dbReference>
<protein>
    <submittedName>
        <fullName evidence="15">Zona pellucida glycoprotein 1</fullName>
    </submittedName>
</protein>
<dbReference type="Pfam" id="PF23344">
    <property type="entry name" value="ZP-N"/>
    <property type="match status" value="1"/>
</dbReference>
<name>A0A8C6X1R6_NAJNA</name>
<evidence type="ECO:0000256" key="13">
    <source>
        <dbReference type="SAM" id="Phobius"/>
    </source>
</evidence>
<dbReference type="SMART" id="SM00241">
    <property type="entry name" value="ZP"/>
    <property type="match status" value="1"/>
</dbReference>
<sequence length="366" mass="41365">MLDYPIILESVRLSYAQADCSPIRKTESFLVFRFPLTQCGTTVQVTGGKLIYENQLVSDLDILKGPDGSITRDSTLMLHARCIYNATDFLPLQVEVFSPPSPAPIFQVGPLRLELRIATGTHALMSHIKTAVHLFALKNHTAIFCLLSPDSSYTSYYSQYPIVKILRDPVHVEIRILQRDDPSLVLVLHECWATPSSNPLEQLQWPILVDGCPFEGDNYRTQLVPMGPATSELHFPNHYQRFVIYTFTFMDSAPQMVLDGLVYLFCSVSVCHPSDDDSCRVACPMPEASRGRRFLKEENETESLVSTYGAVIFQESIHEKQVEWKNDVISSEDLTLVLLVVLPIIGIILFIAVLVLWKKRSRMTKL</sequence>
<dbReference type="InterPro" id="IPR051148">
    <property type="entry name" value="Zona_Pellucida_Domain_gp"/>
</dbReference>
<dbReference type="GO" id="GO:0007339">
    <property type="term" value="P:binding of sperm to zona pellucida"/>
    <property type="evidence" value="ECO:0007669"/>
    <property type="project" value="TreeGrafter"/>
</dbReference>
<keyword evidence="3" id="KW-0964">Secreted</keyword>
<reference evidence="15" key="2">
    <citation type="submission" date="2025-09" db="UniProtKB">
        <authorList>
            <consortium name="Ensembl"/>
        </authorList>
    </citation>
    <scope>IDENTIFICATION</scope>
</reference>
<evidence type="ECO:0000256" key="1">
    <source>
        <dbReference type="ARBA" id="ARBA00004251"/>
    </source>
</evidence>
<keyword evidence="7 13" id="KW-1133">Transmembrane helix</keyword>
<evidence type="ECO:0000256" key="3">
    <source>
        <dbReference type="ARBA" id="ARBA00022525"/>
    </source>
</evidence>
<evidence type="ECO:0000256" key="6">
    <source>
        <dbReference type="ARBA" id="ARBA00022692"/>
    </source>
</evidence>
<dbReference type="Gene3D" id="2.60.40.3210">
    <property type="entry name" value="Zona pellucida, ZP-N domain"/>
    <property type="match status" value="1"/>
</dbReference>
<dbReference type="InterPro" id="IPR055356">
    <property type="entry name" value="ZP-N"/>
</dbReference>
<dbReference type="OMA" id="ESCRTIC"/>
<dbReference type="PROSITE" id="PS51034">
    <property type="entry name" value="ZP_2"/>
    <property type="match status" value="1"/>
</dbReference>
<accession>A0A8C6X1R6</accession>
<dbReference type="InterPro" id="IPR042235">
    <property type="entry name" value="ZP-C_dom"/>
</dbReference>
<gene>
    <name evidence="15" type="primary">ZP1</name>
</gene>
<dbReference type="GeneTree" id="ENSGT00940000161188"/>
<organism evidence="15 16">
    <name type="scientific">Naja naja</name>
    <name type="common">Indian cobra</name>
    <dbReference type="NCBI Taxonomy" id="35670"/>
    <lineage>
        <taxon>Eukaryota</taxon>
        <taxon>Metazoa</taxon>
        <taxon>Chordata</taxon>
        <taxon>Craniata</taxon>
        <taxon>Vertebrata</taxon>
        <taxon>Euteleostomi</taxon>
        <taxon>Lepidosauria</taxon>
        <taxon>Squamata</taxon>
        <taxon>Bifurcata</taxon>
        <taxon>Unidentata</taxon>
        <taxon>Episquamata</taxon>
        <taxon>Toxicofera</taxon>
        <taxon>Serpentes</taxon>
        <taxon>Colubroidea</taxon>
        <taxon>Elapidae</taxon>
        <taxon>Elapinae</taxon>
        <taxon>Naja</taxon>
    </lineage>
</organism>
<proteinExistence type="predicted"/>
<dbReference type="Gene3D" id="2.60.40.4100">
    <property type="entry name" value="Zona pellucida, ZP-C domain"/>
    <property type="match status" value="1"/>
</dbReference>
<dbReference type="GO" id="GO:0035805">
    <property type="term" value="C:egg coat"/>
    <property type="evidence" value="ECO:0007669"/>
    <property type="project" value="UniProtKB-SubCell"/>
</dbReference>
<dbReference type="PROSITE" id="PS00682">
    <property type="entry name" value="ZP_1"/>
    <property type="match status" value="1"/>
</dbReference>
<dbReference type="PANTHER" id="PTHR23343:SF41">
    <property type="entry name" value="ZONA PELLUCIDA SPERM-BINDING PROTEIN 1"/>
    <property type="match status" value="1"/>
</dbReference>
<evidence type="ECO:0000256" key="9">
    <source>
        <dbReference type="ARBA" id="ARBA00023157"/>
    </source>
</evidence>
<keyword evidence="9" id="KW-1015">Disulfide bond</keyword>
<evidence type="ECO:0000256" key="5">
    <source>
        <dbReference type="ARBA" id="ARBA00022685"/>
    </source>
</evidence>
<keyword evidence="10" id="KW-0325">Glycoprotein</keyword>
<dbReference type="GO" id="GO:0035804">
    <property type="term" value="F:structural constituent of egg coat"/>
    <property type="evidence" value="ECO:0007669"/>
    <property type="project" value="TreeGrafter"/>
</dbReference>
<reference evidence="15" key="1">
    <citation type="submission" date="2025-08" db="UniProtKB">
        <authorList>
            <consortium name="Ensembl"/>
        </authorList>
    </citation>
    <scope>IDENTIFICATION</scope>
</reference>
<keyword evidence="2" id="KW-1003">Cell membrane</keyword>
<dbReference type="Ensembl" id="ENSNNAT00000003385.1">
    <property type="protein sequence ID" value="ENSNNAP00000003226.1"/>
    <property type="gene ID" value="ENSNNAG00000002223.1"/>
</dbReference>
<evidence type="ECO:0000256" key="11">
    <source>
        <dbReference type="ARBA" id="ARBA00023279"/>
    </source>
</evidence>
<dbReference type="GO" id="GO:0005886">
    <property type="term" value="C:plasma membrane"/>
    <property type="evidence" value="ECO:0007669"/>
    <property type="project" value="UniProtKB-SubCell"/>
</dbReference>
<dbReference type="GO" id="GO:0032190">
    <property type="term" value="F:acrosin binding"/>
    <property type="evidence" value="ECO:0007669"/>
    <property type="project" value="TreeGrafter"/>
</dbReference>
<keyword evidence="8 13" id="KW-0472">Membrane</keyword>
<dbReference type="InterPro" id="IPR017977">
    <property type="entry name" value="ZP_dom_CS"/>
</dbReference>
<evidence type="ECO:0000313" key="15">
    <source>
        <dbReference type="Ensembl" id="ENSNNAP00000003226.1"/>
    </source>
</evidence>
<dbReference type="InterPro" id="IPR001507">
    <property type="entry name" value="ZP_dom"/>
</dbReference>
<keyword evidence="5" id="KW-0165">Cleavage on pair of basic residues</keyword>
<evidence type="ECO:0000256" key="4">
    <source>
        <dbReference type="ARBA" id="ARBA00022530"/>
    </source>
</evidence>
<evidence type="ECO:0000313" key="16">
    <source>
        <dbReference type="Proteomes" id="UP000694559"/>
    </source>
</evidence>
<evidence type="ECO:0000256" key="8">
    <source>
        <dbReference type="ARBA" id="ARBA00023136"/>
    </source>
</evidence>
<dbReference type="Pfam" id="PF00100">
    <property type="entry name" value="Zona_pellucida"/>
    <property type="match status" value="1"/>
</dbReference>
<dbReference type="Proteomes" id="UP000694559">
    <property type="component" value="Unplaced"/>
</dbReference>
<evidence type="ECO:0000256" key="2">
    <source>
        <dbReference type="ARBA" id="ARBA00022475"/>
    </source>
</evidence>
<evidence type="ECO:0000259" key="14">
    <source>
        <dbReference type="PROSITE" id="PS51034"/>
    </source>
</evidence>
<evidence type="ECO:0000256" key="12">
    <source>
        <dbReference type="ARBA" id="ARBA00024183"/>
    </source>
</evidence>
<evidence type="ECO:0000256" key="7">
    <source>
        <dbReference type="ARBA" id="ARBA00022989"/>
    </source>
</evidence>
<dbReference type="PANTHER" id="PTHR23343">
    <property type="entry name" value="ZONA PELLUCIDA SPERM-BINDING PROTEIN"/>
    <property type="match status" value="1"/>
</dbReference>
<comment type="subcellular location">
    <subcellularLocation>
        <location evidence="1">Cell membrane</location>
        <topology evidence="1">Single-pass type I membrane protein</topology>
    </subcellularLocation>
    <subcellularLocation>
        <location evidence="12">Zona pellucida</location>
    </subcellularLocation>
</comment>
<dbReference type="GO" id="GO:0060468">
    <property type="term" value="P:prevention of polyspermy"/>
    <property type="evidence" value="ECO:0007669"/>
    <property type="project" value="TreeGrafter"/>
</dbReference>
<keyword evidence="4" id="KW-0272">Extracellular matrix</keyword>
<dbReference type="AlphaFoldDB" id="A0A8C6X1R6"/>
<evidence type="ECO:0000256" key="10">
    <source>
        <dbReference type="ARBA" id="ARBA00023180"/>
    </source>
</evidence>
<feature type="domain" description="ZP" evidence="14">
    <location>
        <begin position="1"/>
        <end position="290"/>
    </location>
</feature>
<dbReference type="OrthoDB" id="9907024at2759"/>
<keyword evidence="16" id="KW-1185">Reference proteome</keyword>